<evidence type="ECO:0000313" key="2">
    <source>
        <dbReference type="Proteomes" id="UP000628017"/>
    </source>
</evidence>
<protein>
    <submittedName>
        <fullName evidence="1">Uncharacterized protein</fullName>
    </submittedName>
</protein>
<dbReference type="RefSeq" id="WP_188675707.1">
    <property type="nucleotide sequence ID" value="NZ_BMKA01000003.1"/>
</dbReference>
<accession>A0A916QZW6</accession>
<proteinExistence type="predicted"/>
<name>A0A916QZW6_9RHOB</name>
<reference evidence="1" key="1">
    <citation type="journal article" date="2014" name="Int. J. Syst. Evol. Microbiol.">
        <title>Complete genome sequence of Corynebacterium casei LMG S-19264T (=DSM 44701T), isolated from a smear-ripened cheese.</title>
        <authorList>
            <consortium name="US DOE Joint Genome Institute (JGI-PGF)"/>
            <person name="Walter F."/>
            <person name="Albersmeier A."/>
            <person name="Kalinowski J."/>
            <person name="Ruckert C."/>
        </authorList>
    </citation>
    <scope>NUCLEOTIDE SEQUENCE</scope>
    <source>
        <strain evidence="1">CGMCC 1.15880</strain>
    </source>
</reference>
<organism evidence="1 2">
    <name type="scientific">Neptunicoccus cionae</name>
    <dbReference type="NCBI Taxonomy" id="2035344"/>
    <lineage>
        <taxon>Bacteria</taxon>
        <taxon>Pseudomonadati</taxon>
        <taxon>Pseudomonadota</taxon>
        <taxon>Alphaproteobacteria</taxon>
        <taxon>Rhodobacterales</taxon>
        <taxon>Paracoccaceae</taxon>
        <taxon>Neptunicoccus</taxon>
    </lineage>
</organism>
<dbReference type="EMBL" id="BMKA01000003">
    <property type="protein sequence ID" value="GGA23025.1"/>
    <property type="molecule type" value="Genomic_DNA"/>
</dbReference>
<reference evidence="1" key="2">
    <citation type="submission" date="2020-09" db="EMBL/GenBank/DDBJ databases">
        <authorList>
            <person name="Sun Q."/>
            <person name="Zhou Y."/>
        </authorList>
    </citation>
    <scope>NUCLEOTIDE SEQUENCE</scope>
    <source>
        <strain evidence="1">CGMCC 1.15880</strain>
    </source>
</reference>
<dbReference type="Proteomes" id="UP000628017">
    <property type="component" value="Unassembled WGS sequence"/>
</dbReference>
<evidence type="ECO:0000313" key="1">
    <source>
        <dbReference type="EMBL" id="GGA23025.1"/>
    </source>
</evidence>
<keyword evidence="2" id="KW-1185">Reference proteome</keyword>
<comment type="caution">
    <text evidence="1">The sequence shown here is derived from an EMBL/GenBank/DDBJ whole genome shotgun (WGS) entry which is preliminary data.</text>
</comment>
<gene>
    <name evidence="1" type="ORF">GCM10011498_24760</name>
</gene>
<sequence length="108" mass="12121">MTKIEKVDVQALPLLLREARAAVAELRQRIIRDLSEKTPKAEPITTAQLLTLVREYSAAVLHVTSLEAHIEKHSSAIRGVVQGDAVNLEDARREVLDRLARFRERSGD</sequence>
<dbReference type="AlphaFoldDB" id="A0A916QZW6"/>